<protein>
    <submittedName>
        <fullName evidence="5">Similar to S.cerevisiae protein TFA1 (TFIIE large subunit)</fullName>
    </submittedName>
</protein>
<keyword evidence="6" id="KW-1185">Reference proteome</keyword>
<dbReference type="PANTHER" id="PTHR13097:SF7">
    <property type="entry name" value="GENERAL TRANSCRIPTION FACTOR IIE SUBUNIT 1"/>
    <property type="match status" value="1"/>
</dbReference>
<dbReference type="Gene3D" id="3.30.40.10">
    <property type="entry name" value="Zinc/RING finger domain, C3HC4 (zinc finger)"/>
    <property type="match status" value="1"/>
</dbReference>
<keyword evidence="3" id="KW-0804">Transcription</keyword>
<dbReference type="OrthoDB" id="361102at2759"/>
<dbReference type="GO" id="GO:0006367">
    <property type="term" value="P:transcription initiation at RNA polymerase II promoter"/>
    <property type="evidence" value="ECO:0007669"/>
    <property type="project" value="InterPro"/>
</dbReference>
<gene>
    <name evidence="5" type="ORF">MSYG_1430</name>
</gene>
<dbReference type="SMART" id="SM00531">
    <property type="entry name" value="TFIIE"/>
    <property type="match status" value="1"/>
</dbReference>
<keyword evidence="2" id="KW-0805">Transcription regulation</keyword>
<evidence type="ECO:0000256" key="1">
    <source>
        <dbReference type="ARBA" id="ARBA00008947"/>
    </source>
</evidence>
<dbReference type="AlphaFoldDB" id="M5EIV8"/>
<proteinExistence type="inferred from homology"/>
<feature type="compositionally biased region" description="Acidic residues" evidence="4">
    <location>
        <begin position="391"/>
        <end position="404"/>
    </location>
</feature>
<dbReference type="InterPro" id="IPR013083">
    <property type="entry name" value="Znf_RING/FYVE/PHD"/>
</dbReference>
<comment type="similarity">
    <text evidence="1">Belongs to the TFIIE alpha subunit family.</text>
</comment>
<dbReference type="Proteomes" id="UP000186303">
    <property type="component" value="Chromosome 2"/>
</dbReference>
<reference evidence="6" key="1">
    <citation type="journal article" date="2017" name="Nucleic Acids Res.">
        <title>Proteogenomics produces comprehensive and highly accurate protein-coding gene annotation in a complete genome assembly of Malassezia sympodialis.</title>
        <authorList>
            <person name="Zhu Y."/>
            <person name="Engstroem P.G."/>
            <person name="Tellgren-Roth C."/>
            <person name="Baudo C.D."/>
            <person name="Kennell J.C."/>
            <person name="Sun S."/>
            <person name="Billmyre R.B."/>
            <person name="Schroeder M.S."/>
            <person name="Andersson A."/>
            <person name="Holm T."/>
            <person name="Sigurgeirsson B."/>
            <person name="Wu G."/>
            <person name="Sankaranarayanan S.R."/>
            <person name="Siddharthan R."/>
            <person name="Sanyal K."/>
            <person name="Lundeberg J."/>
            <person name="Nystedt B."/>
            <person name="Boekhout T."/>
            <person name="Dawson T.L. Jr."/>
            <person name="Heitman J."/>
            <person name="Scheynius A."/>
            <person name="Lehtioe J."/>
        </authorList>
    </citation>
    <scope>NUCLEOTIDE SEQUENCE [LARGE SCALE GENOMIC DNA]</scope>
    <source>
        <strain evidence="6">ATCC 42132</strain>
    </source>
</reference>
<feature type="region of interest" description="Disordered" evidence="4">
    <location>
        <begin position="365"/>
        <end position="404"/>
    </location>
</feature>
<dbReference type="Pfam" id="PF02002">
    <property type="entry name" value="TFIIE_alpha"/>
    <property type="match status" value="1"/>
</dbReference>
<evidence type="ECO:0000256" key="4">
    <source>
        <dbReference type="SAM" id="MobiDB-lite"/>
    </source>
</evidence>
<dbReference type="VEuPathDB" id="FungiDB:MSYG_1430"/>
<dbReference type="InterPro" id="IPR024550">
    <property type="entry name" value="TFIIEa/SarR/Rpc3_HTH_dom"/>
</dbReference>
<evidence type="ECO:0000256" key="3">
    <source>
        <dbReference type="ARBA" id="ARBA00023163"/>
    </source>
</evidence>
<dbReference type="PROSITE" id="PS51344">
    <property type="entry name" value="HTH_TFE_IIE"/>
    <property type="match status" value="1"/>
</dbReference>
<dbReference type="InterPro" id="IPR002853">
    <property type="entry name" value="TFIIE_asu"/>
</dbReference>
<dbReference type="OMA" id="DAIKWKV"/>
<feature type="region of interest" description="Disordered" evidence="4">
    <location>
        <begin position="1"/>
        <end position="33"/>
    </location>
</feature>
<dbReference type="PANTHER" id="PTHR13097">
    <property type="entry name" value="TRANSCRIPTION INITIATION FACTOR IIE, ALPHA SUBUNIT"/>
    <property type="match status" value="1"/>
</dbReference>
<evidence type="ECO:0000313" key="5">
    <source>
        <dbReference type="EMBL" id="SHO77090.1"/>
    </source>
</evidence>
<sequence>MSTVAASRAPGPPAAEGAGSTAPPAKEAPPATPAQMAEIRRLVQIIGRLFYEDGHILLLDQLVSIAVIPSDVLARRVGLQARDLGSLAAKLVEDRIVSVYRTQESREGPFQRSVVRTYYFVDYKQFLDVTKWRMMAMRRHIDTKLRNGLDNKGYVCPRCRRSYSALEVAHLLDIMRNIFVCEVPGCGTELVDNEDAEDVRKSKDTLTRFNEQLHVVQQSLRSVEGIALPPMDIHAWLAKNSAAPPWQHEAPRDDTALAPGAMPPPPPKAPALKVEMSGHSSTDTQHQQQQRAEEEKRQRAQNILPSWHLASTVSGERTGLGHAEAQRRPSELEDVPSESVLANDAQGDEDLDYYARYTAQLDEAAAGEKRGALPDEPSDTKRVKVERDAPDESEDDMEDMDDVI</sequence>
<organism evidence="5 6">
    <name type="scientific">Malassezia sympodialis (strain ATCC 42132)</name>
    <name type="common">Atopic eczema-associated yeast</name>
    <dbReference type="NCBI Taxonomy" id="1230383"/>
    <lineage>
        <taxon>Eukaryota</taxon>
        <taxon>Fungi</taxon>
        <taxon>Dikarya</taxon>
        <taxon>Basidiomycota</taxon>
        <taxon>Ustilaginomycotina</taxon>
        <taxon>Malasseziomycetes</taxon>
        <taxon>Malasseziales</taxon>
        <taxon>Malasseziaceae</taxon>
        <taxon>Malassezia</taxon>
    </lineage>
</organism>
<feature type="region of interest" description="Disordered" evidence="4">
    <location>
        <begin position="244"/>
        <end position="349"/>
    </location>
</feature>
<feature type="compositionally biased region" description="Low complexity" evidence="4">
    <location>
        <begin position="1"/>
        <end position="25"/>
    </location>
</feature>
<dbReference type="InterPro" id="IPR017919">
    <property type="entry name" value="TFIIE/TFIIEa_HTH"/>
</dbReference>
<evidence type="ECO:0000256" key="2">
    <source>
        <dbReference type="ARBA" id="ARBA00023015"/>
    </source>
</evidence>
<dbReference type="STRING" id="1230383.M5EIV8"/>
<dbReference type="GO" id="GO:0005673">
    <property type="term" value="C:transcription factor TFIIE complex"/>
    <property type="evidence" value="ECO:0007669"/>
    <property type="project" value="TreeGrafter"/>
</dbReference>
<dbReference type="EMBL" id="LT671822">
    <property type="protein sequence ID" value="SHO77090.1"/>
    <property type="molecule type" value="Genomic_DNA"/>
</dbReference>
<dbReference type="KEGG" id="msym:MSY001_0214"/>
<dbReference type="RefSeq" id="XP_018738857.1">
    <property type="nucleotide sequence ID" value="XM_018884276.1"/>
</dbReference>
<dbReference type="SUPFAM" id="SSF57783">
    <property type="entry name" value="Zinc beta-ribbon"/>
    <property type="match status" value="1"/>
</dbReference>
<name>M5EIV8_MALS4</name>
<feature type="compositionally biased region" description="Basic and acidic residues" evidence="4">
    <location>
        <begin position="366"/>
        <end position="390"/>
    </location>
</feature>
<dbReference type="InterPro" id="IPR039997">
    <property type="entry name" value="TFE"/>
</dbReference>
<dbReference type="FunFam" id="3.30.40.10:FF:000269">
    <property type="entry name" value="Transcription initiation factor IIE subunit alpha"/>
    <property type="match status" value="1"/>
</dbReference>
<dbReference type="HOGENOM" id="CLU_035744_0_1_1"/>
<evidence type="ECO:0000313" key="6">
    <source>
        <dbReference type="Proteomes" id="UP000186303"/>
    </source>
</evidence>
<accession>M5EIV8</accession>